<name>A0A368ZHR1_9FLAO</name>
<dbReference type="Proteomes" id="UP000253436">
    <property type="component" value="Unassembled WGS sequence"/>
</dbReference>
<evidence type="ECO:0000313" key="2">
    <source>
        <dbReference type="Proteomes" id="UP000253436"/>
    </source>
</evidence>
<keyword evidence="2" id="KW-1185">Reference proteome</keyword>
<proteinExistence type="predicted"/>
<dbReference type="AlphaFoldDB" id="A0A368ZHR1"/>
<reference evidence="1 2" key="1">
    <citation type="submission" date="2018-07" db="EMBL/GenBank/DDBJ databases">
        <title>Genomic Encyclopedia of Type Strains, Phase III (KMG-III): the genomes of soil and plant-associated and newly described type strains.</title>
        <authorList>
            <person name="Whitman W."/>
        </authorList>
    </citation>
    <scope>NUCLEOTIDE SEQUENCE [LARGE SCALE GENOMIC DNA]</scope>
    <source>
        <strain evidence="1 2">CECT 7958</strain>
    </source>
</reference>
<dbReference type="EMBL" id="QPJO01000002">
    <property type="protein sequence ID" value="RCW92740.1"/>
    <property type="molecule type" value="Genomic_DNA"/>
</dbReference>
<evidence type="ECO:0000313" key="1">
    <source>
        <dbReference type="EMBL" id="RCW92740.1"/>
    </source>
</evidence>
<gene>
    <name evidence="1" type="ORF">DFQ08_102775</name>
</gene>
<organism evidence="1 2">
    <name type="scientific">Winogradskyella arenosi</name>
    <dbReference type="NCBI Taxonomy" id="533325"/>
    <lineage>
        <taxon>Bacteria</taxon>
        <taxon>Pseudomonadati</taxon>
        <taxon>Bacteroidota</taxon>
        <taxon>Flavobacteriia</taxon>
        <taxon>Flavobacteriales</taxon>
        <taxon>Flavobacteriaceae</taxon>
        <taxon>Winogradskyella</taxon>
    </lineage>
</organism>
<protein>
    <submittedName>
        <fullName evidence="1">Uncharacterized protein</fullName>
    </submittedName>
</protein>
<sequence>MLSMSWRHYGEPKYLNASRFMGLEEMFVKKREKS</sequence>
<accession>A0A368ZHR1</accession>
<comment type="caution">
    <text evidence="1">The sequence shown here is derived from an EMBL/GenBank/DDBJ whole genome shotgun (WGS) entry which is preliminary data.</text>
</comment>